<proteinExistence type="predicted"/>
<sequence>MIWLADLVSRFVTDPDDLAAAEILLVDVNQGRSSPASSFLQLCRLVGESAADNAELLTALEAVPDVSTLTLLGLLVIACFAAVRAEYSSRPDAQAAREKLAAQADNVLDAAGTLFGPVVHSWLIRLVGEAVVQISAIAATRAPLVRVETNLSLPSSLIAYDLYGDPQRGADLVERNRSRTPLIMPVVLEAVSS</sequence>
<protein>
    <submittedName>
        <fullName evidence="1">Uncharacterized protein</fullName>
    </submittedName>
</protein>
<name>A0ABS5RSY4_9HYPH</name>
<dbReference type="RefSeq" id="WP_213983726.1">
    <property type="nucleotide sequence ID" value="NZ_JAFMNX010000001.1"/>
</dbReference>
<dbReference type="Proteomes" id="UP001297272">
    <property type="component" value="Unassembled WGS sequence"/>
</dbReference>
<comment type="caution">
    <text evidence="1">The sequence shown here is derived from an EMBL/GenBank/DDBJ whole genome shotgun (WGS) entry which is preliminary data.</text>
</comment>
<dbReference type="EMBL" id="JAFMNX010000001">
    <property type="protein sequence ID" value="MBS9720171.1"/>
    <property type="molecule type" value="Genomic_DNA"/>
</dbReference>
<evidence type="ECO:0000313" key="1">
    <source>
        <dbReference type="EMBL" id="MBS9720171.1"/>
    </source>
</evidence>
<reference evidence="1 2" key="1">
    <citation type="submission" date="2021-03" db="EMBL/GenBank/DDBJ databases">
        <title>Tianweitania aestuarii sp. nov., isolated from a tidal flat.</title>
        <authorList>
            <person name="Park S."/>
            <person name="Yoon J.-H."/>
        </authorList>
    </citation>
    <scope>NUCLEOTIDE SEQUENCE [LARGE SCALE GENOMIC DNA]</scope>
    <source>
        <strain evidence="1 2">BSSL-BM11</strain>
    </source>
</reference>
<organism evidence="1 2">
    <name type="scientific">Tianweitania aestuarii</name>
    <dbReference type="NCBI Taxonomy" id="2814886"/>
    <lineage>
        <taxon>Bacteria</taxon>
        <taxon>Pseudomonadati</taxon>
        <taxon>Pseudomonadota</taxon>
        <taxon>Alphaproteobacteria</taxon>
        <taxon>Hyphomicrobiales</taxon>
        <taxon>Phyllobacteriaceae</taxon>
        <taxon>Tianweitania</taxon>
    </lineage>
</organism>
<accession>A0ABS5RSY4</accession>
<keyword evidence="2" id="KW-1185">Reference proteome</keyword>
<gene>
    <name evidence="1" type="ORF">JYU29_05655</name>
</gene>
<evidence type="ECO:0000313" key="2">
    <source>
        <dbReference type="Proteomes" id="UP001297272"/>
    </source>
</evidence>